<dbReference type="GO" id="GO:0003714">
    <property type="term" value="F:transcription corepressor activity"/>
    <property type="evidence" value="ECO:0007669"/>
    <property type="project" value="InterPro"/>
</dbReference>
<feature type="non-terminal residue" evidence="6">
    <location>
        <position position="693"/>
    </location>
</feature>
<dbReference type="PANTHER" id="PTHR46029">
    <property type="entry name" value="C-TERMINAL-BINDING PROTEIN"/>
    <property type="match status" value="1"/>
</dbReference>
<evidence type="ECO:0000256" key="1">
    <source>
        <dbReference type="ARBA" id="ARBA00004123"/>
    </source>
</evidence>
<evidence type="ECO:0000256" key="4">
    <source>
        <dbReference type="ARBA" id="ARBA00023242"/>
    </source>
</evidence>
<dbReference type="Gene3D" id="2.60.40.2130">
    <property type="entry name" value="F-spondin domain"/>
    <property type="match status" value="1"/>
</dbReference>
<dbReference type="PANTHER" id="PTHR46029:SF1">
    <property type="entry name" value="C-TERMINAL BINDING PROTEIN-LIKE"/>
    <property type="match status" value="1"/>
</dbReference>
<dbReference type="SUPFAM" id="SSF52283">
    <property type="entry name" value="Formate/glycerate dehydrogenase catalytic domain-like"/>
    <property type="match status" value="1"/>
</dbReference>
<protein>
    <submittedName>
        <fullName evidence="6">C-terminal-binding protein 1-like isoform X1</fullName>
    </submittedName>
</protein>
<dbReference type="GO" id="GO:0001221">
    <property type="term" value="F:transcription coregulator binding"/>
    <property type="evidence" value="ECO:0007669"/>
    <property type="project" value="TreeGrafter"/>
</dbReference>
<keyword evidence="4" id="KW-0539">Nucleus</keyword>
<dbReference type="Pfam" id="PF06468">
    <property type="entry name" value="Spond_N"/>
    <property type="match status" value="1"/>
</dbReference>
<evidence type="ECO:0000256" key="2">
    <source>
        <dbReference type="ARBA" id="ARBA00005854"/>
    </source>
</evidence>
<dbReference type="GO" id="GO:0051287">
    <property type="term" value="F:NAD binding"/>
    <property type="evidence" value="ECO:0007669"/>
    <property type="project" value="InterPro"/>
</dbReference>
<dbReference type="SUPFAM" id="SSF51735">
    <property type="entry name" value="NAD(P)-binding Rossmann-fold domains"/>
    <property type="match status" value="1"/>
</dbReference>
<dbReference type="FunFam" id="3.40.50.720:FF:000012">
    <property type="entry name" value="C-terminal-binding protein 2 isoform 1"/>
    <property type="match status" value="1"/>
</dbReference>
<dbReference type="CDD" id="cd05299">
    <property type="entry name" value="CtBP_dh"/>
    <property type="match status" value="1"/>
</dbReference>
<keyword evidence="7" id="KW-1185">Reference proteome</keyword>
<evidence type="ECO:0000259" key="5">
    <source>
        <dbReference type="PROSITE" id="PS51020"/>
    </source>
</evidence>
<dbReference type="InterPro" id="IPR051638">
    <property type="entry name" value="CTBP_dehydrogenase"/>
</dbReference>
<dbReference type="PROSITE" id="PS51020">
    <property type="entry name" value="SPONDIN"/>
    <property type="match status" value="1"/>
</dbReference>
<dbReference type="Proteomes" id="UP000727407">
    <property type="component" value="Unassembled WGS sequence"/>
</dbReference>
<dbReference type="InterPro" id="IPR029752">
    <property type="entry name" value="D-isomer_DH_CS1"/>
</dbReference>
<dbReference type="EMBL" id="QNUK01000050">
    <property type="protein sequence ID" value="KAF5904959.1"/>
    <property type="molecule type" value="Genomic_DNA"/>
</dbReference>
<reference evidence="6" key="1">
    <citation type="submission" date="2020-07" db="EMBL/GenBank/DDBJ databases">
        <title>Clarias magur genome sequencing, assembly and annotation.</title>
        <authorList>
            <person name="Kushwaha B."/>
            <person name="Kumar R."/>
            <person name="Das P."/>
            <person name="Joshi C.G."/>
            <person name="Kumar D."/>
            <person name="Nagpure N.S."/>
            <person name="Pandey M."/>
            <person name="Agarwal S."/>
            <person name="Srivastava S."/>
            <person name="Singh M."/>
            <person name="Sahoo L."/>
            <person name="Jayasankar P."/>
            <person name="Meher P.K."/>
            <person name="Koringa P.G."/>
            <person name="Iquebal M.A."/>
            <person name="Das S.P."/>
            <person name="Bit A."/>
            <person name="Patnaik S."/>
            <person name="Patel N."/>
            <person name="Shah T.M."/>
            <person name="Hinsu A."/>
            <person name="Jena J.K."/>
        </authorList>
    </citation>
    <scope>NUCLEOTIDE SEQUENCE</scope>
    <source>
        <strain evidence="6">CIFAMagur01</strain>
        <tissue evidence="6">Testis</tissue>
    </source>
</reference>
<dbReference type="GO" id="GO:0006357">
    <property type="term" value="P:regulation of transcription by RNA polymerase II"/>
    <property type="evidence" value="ECO:0007669"/>
    <property type="project" value="TreeGrafter"/>
</dbReference>
<evidence type="ECO:0000313" key="6">
    <source>
        <dbReference type="EMBL" id="KAF5904959.1"/>
    </source>
</evidence>
<keyword evidence="3" id="KW-0560">Oxidoreductase</keyword>
<dbReference type="InterPro" id="IPR029753">
    <property type="entry name" value="D-isomer_DH_CS"/>
</dbReference>
<dbReference type="NCBIfam" id="NF038123">
    <property type="entry name" value="NF038123_dom"/>
    <property type="match status" value="1"/>
</dbReference>
<feature type="non-terminal residue" evidence="6">
    <location>
        <position position="1"/>
    </location>
</feature>
<dbReference type="InterPro" id="IPR006139">
    <property type="entry name" value="D-isomer_2_OHA_DH_cat_dom"/>
</dbReference>
<organism evidence="6 7">
    <name type="scientific">Clarias magur</name>
    <name type="common">Asian catfish</name>
    <name type="synonym">Macropteronotus magur</name>
    <dbReference type="NCBI Taxonomy" id="1594786"/>
    <lineage>
        <taxon>Eukaryota</taxon>
        <taxon>Metazoa</taxon>
        <taxon>Chordata</taxon>
        <taxon>Craniata</taxon>
        <taxon>Vertebrata</taxon>
        <taxon>Euteleostomi</taxon>
        <taxon>Actinopterygii</taxon>
        <taxon>Neopterygii</taxon>
        <taxon>Teleostei</taxon>
        <taxon>Ostariophysi</taxon>
        <taxon>Siluriformes</taxon>
        <taxon>Clariidae</taxon>
        <taxon>Clarias</taxon>
    </lineage>
</organism>
<dbReference type="GO" id="GO:0003713">
    <property type="term" value="F:transcription coactivator activity"/>
    <property type="evidence" value="ECO:0007669"/>
    <property type="project" value="TreeGrafter"/>
</dbReference>
<dbReference type="Pfam" id="PF00389">
    <property type="entry name" value="2-Hacid_dh"/>
    <property type="match status" value="1"/>
</dbReference>
<feature type="domain" description="Spondin" evidence="5">
    <location>
        <begin position="455"/>
        <end position="644"/>
    </location>
</feature>
<dbReference type="InterPro" id="IPR006140">
    <property type="entry name" value="D-isomer_DH_NAD-bd"/>
</dbReference>
<dbReference type="InterPro" id="IPR036291">
    <property type="entry name" value="NAD(P)-bd_dom_sf"/>
</dbReference>
<dbReference type="InterPro" id="IPR038678">
    <property type="entry name" value="Spondin_N_sf"/>
</dbReference>
<dbReference type="GO" id="GO:0016616">
    <property type="term" value="F:oxidoreductase activity, acting on the CH-OH group of donors, NAD or NADP as acceptor"/>
    <property type="evidence" value="ECO:0007669"/>
    <property type="project" value="InterPro"/>
</dbReference>
<comment type="similarity">
    <text evidence="2">Belongs to the D-isomer specific 2-hydroxyacid dehydrogenase family.</text>
</comment>
<comment type="subcellular location">
    <subcellularLocation>
        <location evidence="1">Nucleus</location>
    </subcellularLocation>
</comment>
<sequence length="693" mass="76873">PVLVKNHQSIALMDKHKVKRQRLDRICEGIRPPILNGPMHPRPLVALLDGRDCTVEMPILKDVATVAFCDAQSTQEIHEKVLNEAVAALLYHTISLSRDDLDKFKGLRVIVRIGSGFDNVDVKAAAELGIAVCNVPAASVEETADTSMCLILNLYRRVTWMHQALREGTRASSVEQIREVAGGAARIRGETLGIIGLGRVGQAVALRAKAFGFGVIFYDPYLPEGVEKSLGLQRMATLQDLLIHSDCVSLHCSLNEHNHHLINDFTIKQMRQGAFLVNTARGGLVDEKALAQALKEGRIRGAALDVHETEPFSFSQGPLKDAPNLICTPHTSWYSEQASIEAREEAAREVRRAITGRIPDSLKNCVNKEYLMAASQWPSMETASVHSELNGAGYREPPPLMFTMPEYLLVPPPPAWRVDATMMPSELLIPSWLQHLLIVLLKLSLSFASPLNATNVTACTARGPASYILVFTGQWSPQMFPKQYPLFRPPAQWSKLVAVTHNEQYQLWQEGKMASSGVKSFAELGVTVELVKEARESRKRRMVGAMYRTAGIPTGVGHSSTELVLQPRNPLLSLMVKVIPSPDWFVGVDSLNLCEEGQWKEEVTFDLHPFDAGTDSGFTFSSPNFPTMPPENITMITSQKPNHPANSFYYPRVPELPPLATIWLKRQPRSAMRQHNHVSNHILPQLGKAPQFT</sequence>
<dbReference type="InterPro" id="IPR009465">
    <property type="entry name" value="Spondin_N"/>
</dbReference>
<dbReference type="Gene3D" id="3.40.50.720">
    <property type="entry name" value="NAD(P)-binding Rossmann-like Domain"/>
    <property type="match status" value="2"/>
</dbReference>
<gene>
    <name evidence="6" type="primary">ctbp1</name>
    <name evidence="6" type="ORF">DAT39_005331</name>
</gene>
<dbReference type="GO" id="GO:0140297">
    <property type="term" value="F:DNA-binding transcription factor binding"/>
    <property type="evidence" value="ECO:0007669"/>
    <property type="project" value="TreeGrafter"/>
</dbReference>
<dbReference type="OrthoDB" id="9991913at2759"/>
<dbReference type="Pfam" id="PF02826">
    <property type="entry name" value="2-Hacid_dh_C"/>
    <property type="match status" value="1"/>
</dbReference>
<proteinExistence type="inferred from homology"/>
<name>A0A8J4UM39_CLAMG</name>
<dbReference type="AlphaFoldDB" id="A0A8J4UM39"/>
<dbReference type="GO" id="GO:0005634">
    <property type="term" value="C:nucleus"/>
    <property type="evidence" value="ECO:0007669"/>
    <property type="project" value="UniProtKB-SubCell"/>
</dbReference>
<dbReference type="InterPro" id="IPR043322">
    <property type="entry name" value="CtBP"/>
</dbReference>
<evidence type="ECO:0000313" key="7">
    <source>
        <dbReference type="Proteomes" id="UP000727407"/>
    </source>
</evidence>
<dbReference type="PROSITE" id="PS00671">
    <property type="entry name" value="D_2_HYDROXYACID_DH_3"/>
    <property type="match status" value="1"/>
</dbReference>
<accession>A0A8J4UM39</accession>
<dbReference type="PROSITE" id="PS00065">
    <property type="entry name" value="D_2_HYDROXYACID_DH_1"/>
    <property type="match status" value="1"/>
</dbReference>
<evidence type="ECO:0000256" key="3">
    <source>
        <dbReference type="ARBA" id="ARBA00023002"/>
    </source>
</evidence>
<comment type="caution">
    <text evidence="6">The sequence shown here is derived from an EMBL/GenBank/DDBJ whole genome shotgun (WGS) entry which is preliminary data.</text>
</comment>